<name>Q8CL74_YERPE</name>
<feature type="compositionally biased region" description="Basic residues" evidence="1">
    <location>
        <begin position="102"/>
        <end position="111"/>
    </location>
</feature>
<dbReference type="HOGENOM" id="CLU_1980787_0_0_6"/>
<feature type="region of interest" description="Disordered" evidence="1">
    <location>
        <begin position="102"/>
        <end position="126"/>
    </location>
</feature>
<dbReference type="KEGG" id="ypk:y1954"/>
<accession>Q8CL74</accession>
<gene>
    <name evidence="2" type="ordered locus">y1954</name>
</gene>
<dbReference type="EMBL" id="AE009952">
    <property type="protein sequence ID" value="AAM85520.1"/>
    <property type="molecule type" value="Genomic_DNA"/>
</dbReference>
<dbReference type="AlphaFoldDB" id="Q8CL74"/>
<proteinExistence type="predicted"/>
<sequence length="126" mass="14371">MAITPPSYLSHFGLSYRSTIHTDLAHRIGRLTQITLRQADLLVSDIYQPFLSITFVVRHADTFPSKYRNRQPAHRQPTVVETSASSHILATQHGYLGFAKYQHKQSAHHKQTVPVQPEQRNRSLAT</sequence>
<reference evidence="2 3" key="1">
    <citation type="journal article" date="2002" name="J. Bacteriol.">
        <title>Genome sequence of Yersinia pestis KIM.</title>
        <authorList>
            <person name="Deng W."/>
            <person name="Burland V."/>
            <person name="Plunkett G.III."/>
            <person name="Boutin A."/>
            <person name="Mayhew G.F."/>
            <person name="Liss P."/>
            <person name="Perna N.T."/>
            <person name="Rose D.J."/>
            <person name="Mau B."/>
            <person name="Zhou S."/>
            <person name="Schwartz D.C."/>
            <person name="Fetherston J.D."/>
            <person name="Lindler L.E."/>
            <person name="Brubaker R.R."/>
            <person name="Plana G.V."/>
            <person name="Straley S.C."/>
            <person name="McDonough K.A."/>
            <person name="Nilles M.L."/>
            <person name="Matson J.S."/>
            <person name="Blattner F.R."/>
            <person name="Perry R.D."/>
        </authorList>
    </citation>
    <scope>NUCLEOTIDE SEQUENCE [LARGE SCALE GENOMIC DNA]</scope>
    <source>
        <strain evidence="3">KIM10+ / Biovar Mediaevalis</strain>
    </source>
</reference>
<evidence type="ECO:0000256" key="1">
    <source>
        <dbReference type="SAM" id="MobiDB-lite"/>
    </source>
</evidence>
<evidence type="ECO:0000313" key="3">
    <source>
        <dbReference type="Proteomes" id="UP000002490"/>
    </source>
</evidence>
<evidence type="ECO:0000313" key="2">
    <source>
        <dbReference type="EMBL" id="AAM85520.1"/>
    </source>
</evidence>
<protein>
    <submittedName>
        <fullName evidence="2">Uncharacterized protein</fullName>
    </submittedName>
</protein>
<dbReference type="Proteomes" id="UP000002490">
    <property type="component" value="Chromosome"/>
</dbReference>
<organism evidence="2 3">
    <name type="scientific">Yersinia pestis</name>
    <dbReference type="NCBI Taxonomy" id="632"/>
    <lineage>
        <taxon>Bacteria</taxon>
        <taxon>Pseudomonadati</taxon>
        <taxon>Pseudomonadota</taxon>
        <taxon>Gammaproteobacteria</taxon>
        <taxon>Enterobacterales</taxon>
        <taxon>Yersiniaceae</taxon>
        <taxon>Yersinia</taxon>
    </lineage>
</organism>